<dbReference type="PANTHER" id="PTHR43736">
    <property type="entry name" value="ADP-RIBOSE PYROPHOSPHATASE"/>
    <property type="match status" value="1"/>
</dbReference>
<dbReference type="PANTHER" id="PTHR43736:SF1">
    <property type="entry name" value="DIHYDRONEOPTERIN TRIPHOSPHATE DIPHOSPHATASE"/>
    <property type="match status" value="1"/>
</dbReference>
<dbReference type="Proteomes" id="UP000641625">
    <property type="component" value="Unassembled WGS sequence"/>
</dbReference>
<dbReference type="Pfam" id="PF00293">
    <property type="entry name" value="NUDIX"/>
    <property type="match status" value="1"/>
</dbReference>
<organism evidence="2 3">
    <name type="scientific">Haloarcula argentinensis</name>
    <dbReference type="NCBI Taxonomy" id="43776"/>
    <lineage>
        <taxon>Archaea</taxon>
        <taxon>Methanobacteriati</taxon>
        <taxon>Methanobacteriota</taxon>
        <taxon>Stenosarchaea group</taxon>
        <taxon>Halobacteria</taxon>
        <taxon>Halobacteriales</taxon>
        <taxon>Haloarculaceae</taxon>
        <taxon>Haloarcula</taxon>
    </lineage>
</organism>
<sequence length="154" mass="17025">MTEPVTWIPDNVWADIVAHAPVASVDLVVDCADGVMLARRQNEPAKGEWFVPGGRVQKGEPIRETVYRVAREELGIDVTIETELGAYDHFYESADVADAGGKHYVAHGYHVTPDSEAVELDDQHDESAVFPVGELPDLHPYVRAYLDDANLLNE</sequence>
<dbReference type="RefSeq" id="WP_170096230.1">
    <property type="nucleotide sequence ID" value="NZ_WOWA01000003.1"/>
</dbReference>
<accession>A0A847UH09</accession>
<dbReference type="Gene3D" id="3.90.79.10">
    <property type="entry name" value="Nucleoside Triphosphate Pyrophosphohydrolase"/>
    <property type="match status" value="1"/>
</dbReference>
<evidence type="ECO:0000259" key="1">
    <source>
        <dbReference type="PROSITE" id="PS51462"/>
    </source>
</evidence>
<feature type="domain" description="Nudix hydrolase" evidence="1">
    <location>
        <begin position="18"/>
        <end position="151"/>
    </location>
</feature>
<dbReference type="SUPFAM" id="SSF55811">
    <property type="entry name" value="Nudix"/>
    <property type="match status" value="1"/>
</dbReference>
<dbReference type="PROSITE" id="PS51462">
    <property type="entry name" value="NUDIX"/>
    <property type="match status" value="1"/>
</dbReference>
<protein>
    <submittedName>
        <fullName evidence="2">NUDIX domain-containing protein</fullName>
    </submittedName>
</protein>
<dbReference type="AlphaFoldDB" id="A0A847UH09"/>
<dbReference type="InterPro" id="IPR015797">
    <property type="entry name" value="NUDIX_hydrolase-like_dom_sf"/>
</dbReference>
<evidence type="ECO:0000313" key="3">
    <source>
        <dbReference type="Proteomes" id="UP000641625"/>
    </source>
</evidence>
<reference evidence="2" key="1">
    <citation type="submission" date="2019-12" db="EMBL/GenBank/DDBJ databases">
        <title>Whole genome sequencing of Haloarcula argentinensis strain pws5.</title>
        <authorList>
            <person name="Verma D.K."/>
            <person name="Gopal K."/>
            <person name="Prasad E.S."/>
        </authorList>
    </citation>
    <scope>NUCLEOTIDE SEQUENCE</scope>
    <source>
        <strain evidence="2">Pws5</strain>
    </source>
</reference>
<comment type="caution">
    <text evidence="2">The sequence shown here is derived from an EMBL/GenBank/DDBJ whole genome shotgun (WGS) entry which is preliminary data.</text>
</comment>
<dbReference type="EMBL" id="WOWA01000003">
    <property type="protein sequence ID" value="NLV12639.1"/>
    <property type="molecule type" value="Genomic_DNA"/>
</dbReference>
<proteinExistence type="predicted"/>
<gene>
    <name evidence="2" type="ORF">GOC77_05020</name>
</gene>
<name>A0A847UH09_HALAR</name>
<dbReference type="InterPro" id="IPR000086">
    <property type="entry name" value="NUDIX_hydrolase_dom"/>
</dbReference>
<evidence type="ECO:0000313" key="2">
    <source>
        <dbReference type="EMBL" id="NLV12639.1"/>
    </source>
</evidence>